<accession>A0A238XYM5</accession>
<dbReference type="EMBL" id="FZNT01000007">
    <property type="protein sequence ID" value="SNR63631.1"/>
    <property type="molecule type" value="Genomic_DNA"/>
</dbReference>
<gene>
    <name evidence="1" type="ORF">SAMN06265371_107133</name>
</gene>
<dbReference type="OrthoDB" id="1144758at2"/>
<evidence type="ECO:0000313" key="2">
    <source>
        <dbReference type="Proteomes" id="UP000198384"/>
    </source>
</evidence>
<dbReference type="AlphaFoldDB" id="A0A238XYM5"/>
<evidence type="ECO:0000313" key="1">
    <source>
        <dbReference type="EMBL" id="SNR63631.1"/>
    </source>
</evidence>
<proteinExistence type="predicted"/>
<organism evidence="1 2">
    <name type="scientific">Lutibacter agarilyticus</name>
    <dbReference type="NCBI Taxonomy" id="1109740"/>
    <lineage>
        <taxon>Bacteria</taxon>
        <taxon>Pseudomonadati</taxon>
        <taxon>Bacteroidota</taxon>
        <taxon>Flavobacteriia</taxon>
        <taxon>Flavobacteriales</taxon>
        <taxon>Flavobacteriaceae</taxon>
        <taxon>Lutibacter</taxon>
    </lineage>
</organism>
<keyword evidence="2" id="KW-1185">Reference proteome</keyword>
<dbReference type="RefSeq" id="WP_089382124.1">
    <property type="nucleotide sequence ID" value="NZ_FZNT01000007.1"/>
</dbReference>
<name>A0A238XYM5_9FLAO</name>
<sequence>MDTLTLTSEAKTEQKINLIDGCFTASEATDIINSILKVKINFHKLQSMSLLEGNVNDPCEFDNSRIYELLNEQKIAKEFLKM</sequence>
<protein>
    <submittedName>
        <fullName evidence="1">Uncharacterized protein</fullName>
    </submittedName>
</protein>
<reference evidence="1 2" key="1">
    <citation type="submission" date="2017-06" db="EMBL/GenBank/DDBJ databases">
        <authorList>
            <person name="Kim H.J."/>
            <person name="Triplett B.A."/>
        </authorList>
    </citation>
    <scope>NUCLEOTIDE SEQUENCE [LARGE SCALE GENOMIC DNA]</scope>
    <source>
        <strain evidence="1 2">DSM 29150</strain>
    </source>
</reference>
<dbReference type="Proteomes" id="UP000198384">
    <property type="component" value="Unassembled WGS sequence"/>
</dbReference>